<feature type="transmembrane region" description="Helical" evidence="1">
    <location>
        <begin position="189"/>
        <end position="210"/>
    </location>
</feature>
<evidence type="ECO:0000256" key="1">
    <source>
        <dbReference type="SAM" id="Phobius"/>
    </source>
</evidence>
<organism evidence="2 3">
    <name type="scientific">Papilio xuthus</name>
    <name type="common">Asian swallowtail butterfly</name>
    <dbReference type="NCBI Taxonomy" id="66420"/>
    <lineage>
        <taxon>Eukaryota</taxon>
        <taxon>Metazoa</taxon>
        <taxon>Ecdysozoa</taxon>
        <taxon>Arthropoda</taxon>
        <taxon>Hexapoda</taxon>
        <taxon>Insecta</taxon>
        <taxon>Pterygota</taxon>
        <taxon>Neoptera</taxon>
        <taxon>Endopterygota</taxon>
        <taxon>Lepidoptera</taxon>
        <taxon>Glossata</taxon>
        <taxon>Ditrysia</taxon>
        <taxon>Papilionoidea</taxon>
        <taxon>Papilionidae</taxon>
        <taxon>Papilioninae</taxon>
        <taxon>Papilio</taxon>
    </lineage>
</organism>
<name>A0A194QD09_PAPXU</name>
<evidence type="ECO:0008006" key="4">
    <source>
        <dbReference type="Google" id="ProtNLM"/>
    </source>
</evidence>
<accession>A0A194QD09</accession>
<dbReference type="EMBL" id="KQ459220">
    <property type="protein sequence ID" value="KPJ02865.1"/>
    <property type="molecule type" value="Genomic_DNA"/>
</dbReference>
<reference evidence="2 3" key="1">
    <citation type="journal article" date="2015" name="Nat. Commun.">
        <title>Outbred genome sequencing and CRISPR/Cas9 gene editing in butterflies.</title>
        <authorList>
            <person name="Li X."/>
            <person name="Fan D."/>
            <person name="Zhang W."/>
            <person name="Liu G."/>
            <person name="Zhang L."/>
            <person name="Zhao L."/>
            <person name="Fang X."/>
            <person name="Chen L."/>
            <person name="Dong Y."/>
            <person name="Chen Y."/>
            <person name="Ding Y."/>
            <person name="Zhao R."/>
            <person name="Feng M."/>
            <person name="Zhu Y."/>
            <person name="Feng Y."/>
            <person name="Jiang X."/>
            <person name="Zhu D."/>
            <person name="Xiang H."/>
            <person name="Feng X."/>
            <person name="Li S."/>
            <person name="Wang J."/>
            <person name="Zhang G."/>
            <person name="Kronforst M.R."/>
            <person name="Wang W."/>
        </authorList>
    </citation>
    <scope>NUCLEOTIDE SEQUENCE [LARGE SCALE GENOMIC DNA]</scope>
    <source>
        <strain evidence="2">Ya'a_city_454_Px</strain>
        <tissue evidence="2">Whole body</tissue>
    </source>
</reference>
<evidence type="ECO:0000313" key="3">
    <source>
        <dbReference type="Proteomes" id="UP000053268"/>
    </source>
</evidence>
<protein>
    <recommendedName>
        <fullName evidence="4">Odorant receptor</fullName>
    </recommendedName>
</protein>
<keyword evidence="1" id="KW-0812">Transmembrane</keyword>
<evidence type="ECO:0000313" key="2">
    <source>
        <dbReference type="EMBL" id="KPJ02865.1"/>
    </source>
</evidence>
<keyword evidence="3" id="KW-1185">Reference proteome</keyword>
<feature type="transmembrane region" description="Helical" evidence="1">
    <location>
        <begin position="141"/>
        <end position="159"/>
    </location>
</feature>
<feature type="transmembrane region" description="Helical" evidence="1">
    <location>
        <begin position="81"/>
        <end position="98"/>
    </location>
</feature>
<gene>
    <name evidence="2" type="ORF">RR46_02792</name>
</gene>
<keyword evidence="1" id="KW-1133">Transmembrane helix</keyword>
<proteinExistence type="predicted"/>
<dbReference type="Proteomes" id="UP000053268">
    <property type="component" value="Unassembled WGS sequence"/>
</dbReference>
<dbReference type="AlphaFoldDB" id="A0A194QD09"/>
<keyword evidence="1" id="KW-0472">Membrane</keyword>
<sequence>MDVLKFAWIKLTPTRALESCGKLEKAFFGTTYRLLYITGLSTFESGIFYAIYSRIVKTIIGLFIFAELWNLVSEADSLDGIIANINVTIIHLIAVYRYRNMASNKVLFKKLATASQVENFDISTKQRNKLVDFWASENEKYLRLLLTLGMCTLSIWYVYPLVDDIEYNLVVTMRLPYDFRNPTLYPPTYLATVLAFNEIGLFVMVNDIILQAHLIHLICQYAVLANCFENIVTDCSYKGNVARSLGYTKLNLNNKFKTKYLKRFDNLIDQHKFILIRGQTSSGNTEVFNDAYGHHTRGSDELPAFEMAHA</sequence>
<dbReference type="STRING" id="66420.A0A194QD09"/>